<evidence type="ECO:0000256" key="3">
    <source>
        <dbReference type="ARBA" id="ARBA00022801"/>
    </source>
</evidence>
<dbReference type="PROSITE" id="PS00523">
    <property type="entry name" value="SULFATASE_1"/>
    <property type="match status" value="1"/>
</dbReference>
<evidence type="ECO:0000256" key="1">
    <source>
        <dbReference type="ARBA" id="ARBA00008779"/>
    </source>
</evidence>
<keyword evidence="3" id="KW-0378">Hydrolase</keyword>
<dbReference type="Proteomes" id="UP001202961">
    <property type="component" value="Unassembled WGS sequence"/>
</dbReference>
<evidence type="ECO:0000313" key="8">
    <source>
        <dbReference type="Proteomes" id="UP001202961"/>
    </source>
</evidence>
<dbReference type="Gene3D" id="3.40.720.10">
    <property type="entry name" value="Alkaline Phosphatase, subunit A"/>
    <property type="match status" value="1"/>
</dbReference>
<feature type="domain" description="Sulfatase N-terminal" evidence="6">
    <location>
        <begin position="59"/>
        <end position="372"/>
    </location>
</feature>
<dbReference type="SUPFAM" id="SSF53649">
    <property type="entry name" value="Alkaline phosphatase-like"/>
    <property type="match status" value="1"/>
</dbReference>
<dbReference type="PROSITE" id="PS00149">
    <property type="entry name" value="SULFATASE_2"/>
    <property type="match status" value="1"/>
</dbReference>
<evidence type="ECO:0000256" key="4">
    <source>
        <dbReference type="ARBA" id="ARBA00022837"/>
    </source>
</evidence>
<dbReference type="Gene3D" id="3.30.1120.10">
    <property type="match status" value="1"/>
</dbReference>
<dbReference type="PANTHER" id="PTHR42693">
    <property type="entry name" value="ARYLSULFATASE FAMILY MEMBER"/>
    <property type="match status" value="1"/>
</dbReference>
<dbReference type="EMBL" id="JAMQBK010000001">
    <property type="protein sequence ID" value="MCM2369071.1"/>
    <property type="molecule type" value="Genomic_DNA"/>
</dbReference>
<proteinExistence type="inferred from homology"/>
<keyword evidence="4" id="KW-0106">Calcium</keyword>
<sequence length="663" mass="73098">MLNFFAKSPARNNKMLDCRPTLPIELRYRLATLTFALCAALFAQLLGSTTLTAESSTRPNFIVFLTDDQGWGDLGCYGHPKIQSPNLDRFASEGLRFTQCYAGCSVCSPSRSAILTGRTPYRNGVWRWIPGGSQYHLRTSEIAITEVLKEIGYDTCHAGKWHLNGKFSSPEQPQPNDHGYDHWMATQNNASPNHMNPVNFVRNGKEVGRMEGPSSVLCAKEAAVWLENRKDSGNPFFLTVWTHEPHLPIESAEEYMKPYADIDDEGIRQHHGNITQLDAAFGNLMAAVDALGYRDDTFVIFTSDNGPEGNGTSGRTRGSTGGLRGRKRASHEGGIRVPGIVRWPGHIRPDTESDTPIIGSDIFPTICEIVGVELPTDRTIDGASMLPAFDGQPIDREQPLYWRNHLAPERTQVAMRVGDWKILGSSDLTKFELYNIQDDWQETTDLSASHPEKLEALRTKLIAHDKAVLDEGPDWWKDEKPSKGKRKKSAEPAAGVDKTGKFDRVLGATVTSASDSGGYRVSAAAEGLVLKKLDEPRSGEFRLECRYASLQKNGPTRNAAIVIGTAPTNHDTIKIGTAIGMNDHVAFAGDWGNVGSIAKQASSFQPMDNFDITVDIDLGEHQATATINGKPMKFDLPESLTEIEWVGYYVKATESEFGEIVIE</sequence>
<organism evidence="7 8">
    <name type="scientific">Aporhodopirellula aestuarii</name>
    <dbReference type="NCBI Taxonomy" id="2950107"/>
    <lineage>
        <taxon>Bacteria</taxon>
        <taxon>Pseudomonadati</taxon>
        <taxon>Planctomycetota</taxon>
        <taxon>Planctomycetia</taxon>
        <taxon>Pirellulales</taxon>
        <taxon>Pirellulaceae</taxon>
        <taxon>Aporhodopirellula</taxon>
    </lineage>
</organism>
<feature type="region of interest" description="Disordered" evidence="5">
    <location>
        <begin position="472"/>
        <end position="498"/>
    </location>
</feature>
<feature type="compositionally biased region" description="Basic and acidic residues" evidence="5">
    <location>
        <begin position="472"/>
        <end position="482"/>
    </location>
</feature>
<dbReference type="InterPro" id="IPR024607">
    <property type="entry name" value="Sulfatase_CS"/>
</dbReference>
<protein>
    <submittedName>
        <fullName evidence="7">Sulfatase-like hydrolase/transferase</fullName>
    </submittedName>
</protein>
<evidence type="ECO:0000313" key="7">
    <source>
        <dbReference type="EMBL" id="MCM2369071.1"/>
    </source>
</evidence>
<dbReference type="Pfam" id="PF00884">
    <property type="entry name" value="Sulfatase"/>
    <property type="match status" value="1"/>
</dbReference>
<keyword evidence="8" id="KW-1185">Reference proteome</keyword>
<dbReference type="InterPro" id="IPR017850">
    <property type="entry name" value="Alkaline_phosphatase_core_sf"/>
</dbReference>
<dbReference type="InterPro" id="IPR000917">
    <property type="entry name" value="Sulfatase_N"/>
</dbReference>
<dbReference type="PANTHER" id="PTHR42693:SF53">
    <property type="entry name" value="ENDO-4-O-SULFATASE"/>
    <property type="match status" value="1"/>
</dbReference>
<accession>A0ABT0TX65</accession>
<feature type="region of interest" description="Disordered" evidence="5">
    <location>
        <begin position="304"/>
        <end position="330"/>
    </location>
</feature>
<comment type="caution">
    <text evidence="7">The sequence shown here is derived from an EMBL/GenBank/DDBJ whole genome shotgun (WGS) entry which is preliminary data.</text>
</comment>
<comment type="similarity">
    <text evidence="1">Belongs to the sulfatase family.</text>
</comment>
<name>A0ABT0TX65_9BACT</name>
<keyword evidence="2" id="KW-0479">Metal-binding</keyword>
<dbReference type="InterPro" id="IPR050738">
    <property type="entry name" value="Sulfatase"/>
</dbReference>
<dbReference type="RefSeq" id="WP_250926740.1">
    <property type="nucleotide sequence ID" value="NZ_JAMQBK010000001.1"/>
</dbReference>
<evidence type="ECO:0000259" key="6">
    <source>
        <dbReference type="Pfam" id="PF00884"/>
    </source>
</evidence>
<gene>
    <name evidence="7" type="ORF">NB063_00385</name>
</gene>
<reference evidence="7 8" key="1">
    <citation type="journal article" date="2022" name="Syst. Appl. Microbiol.">
        <title>Rhodopirellula aestuarii sp. nov., a novel member of the genus Rhodopirellula isolated from brackish sediments collected in the Tagus River estuary, Portugal.</title>
        <authorList>
            <person name="Vitorino I.R."/>
            <person name="Klimek D."/>
            <person name="Calusinska M."/>
            <person name="Lobo-da-Cunha A."/>
            <person name="Vasconcelos V."/>
            <person name="Lage O.M."/>
        </authorList>
    </citation>
    <scope>NUCLEOTIDE SEQUENCE [LARGE SCALE GENOMIC DNA]</scope>
    <source>
        <strain evidence="7 8">ICT_H3.1</strain>
    </source>
</reference>
<evidence type="ECO:0000256" key="2">
    <source>
        <dbReference type="ARBA" id="ARBA00022723"/>
    </source>
</evidence>
<evidence type="ECO:0000256" key="5">
    <source>
        <dbReference type="SAM" id="MobiDB-lite"/>
    </source>
</evidence>